<accession>A0A367V7I9</accession>
<name>A0A367V7I9_9PROT</name>
<evidence type="ECO:0000313" key="3">
    <source>
        <dbReference type="EMBL" id="RCK21113.1"/>
    </source>
</evidence>
<evidence type="ECO:0000256" key="2">
    <source>
        <dbReference type="SAM" id="Phobius"/>
    </source>
</evidence>
<protein>
    <submittedName>
        <fullName evidence="3">Uncharacterized protein</fullName>
    </submittedName>
</protein>
<feature type="transmembrane region" description="Helical" evidence="2">
    <location>
        <begin position="16"/>
        <end position="34"/>
    </location>
</feature>
<dbReference type="Proteomes" id="UP000253061">
    <property type="component" value="Unassembled WGS sequence"/>
</dbReference>
<evidence type="ECO:0000256" key="1">
    <source>
        <dbReference type="SAM" id="MobiDB-lite"/>
    </source>
</evidence>
<proteinExistence type="predicted"/>
<dbReference type="EMBL" id="JPWB01000006">
    <property type="protein sequence ID" value="RCK21113.1"/>
    <property type="molecule type" value="Genomic_DNA"/>
</dbReference>
<dbReference type="AlphaFoldDB" id="A0A367V7I9"/>
<comment type="caution">
    <text evidence="3">The sequence shown here is derived from an EMBL/GenBank/DDBJ whole genome shotgun (WGS) entry which is preliminary data.</text>
</comment>
<sequence length="152" mass="16256">MGGVLKLVGGFFSGSTLWWLIGAVGVGLFAFAGVQTVRLDAAMARVEVADVRIARWRDANIQNMETIDRLRRARSRIEVALTEERDRRSRSEARYKSFIEGVNDAPDDGCVGPAVRGLFDSMRDNGVGADSGDGSDRGGGSGGADIVRAPPE</sequence>
<keyword evidence="2" id="KW-1133">Transmembrane helix</keyword>
<organism evidence="3 4">
    <name type="scientific">Thalassospira profundimaris</name>
    <dbReference type="NCBI Taxonomy" id="502049"/>
    <lineage>
        <taxon>Bacteria</taxon>
        <taxon>Pseudomonadati</taxon>
        <taxon>Pseudomonadota</taxon>
        <taxon>Alphaproteobacteria</taxon>
        <taxon>Rhodospirillales</taxon>
        <taxon>Thalassospiraceae</taxon>
        <taxon>Thalassospira</taxon>
    </lineage>
</organism>
<feature type="region of interest" description="Disordered" evidence="1">
    <location>
        <begin position="122"/>
        <end position="152"/>
    </location>
</feature>
<keyword evidence="2" id="KW-0472">Membrane</keyword>
<keyword evidence="2" id="KW-0812">Transmembrane</keyword>
<reference evidence="3 4" key="1">
    <citation type="submission" date="2014-07" db="EMBL/GenBank/DDBJ databases">
        <title>Draft genome sequence of Thalassospira profundimaris R8-17.</title>
        <authorList>
            <person name="Lai Q."/>
            <person name="Shao Z."/>
        </authorList>
    </citation>
    <scope>NUCLEOTIDE SEQUENCE [LARGE SCALE GENOMIC DNA]</scope>
    <source>
        <strain evidence="3 4">R8-17</strain>
    </source>
</reference>
<gene>
    <name evidence="3" type="ORF">TH6_15280</name>
</gene>
<evidence type="ECO:0000313" key="4">
    <source>
        <dbReference type="Proteomes" id="UP000253061"/>
    </source>
</evidence>
<dbReference type="RefSeq" id="WP_062954001.1">
    <property type="nucleotide sequence ID" value="NZ_JPWB01000006.1"/>
</dbReference>